<keyword evidence="3" id="KW-1185">Reference proteome</keyword>
<dbReference type="InterPro" id="IPR005068">
    <property type="entry name" value="Phage_lambda_Stf-r2"/>
</dbReference>
<proteinExistence type="predicted"/>
<dbReference type="Proteomes" id="UP001341444">
    <property type="component" value="Unassembled WGS sequence"/>
</dbReference>
<organism evidence="2 3">
    <name type="scientific">Heyndrickxia acidicola</name>
    <dbReference type="NCBI Taxonomy" id="209389"/>
    <lineage>
        <taxon>Bacteria</taxon>
        <taxon>Bacillati</taxon>
        <taxon>Bacillota</taxon>
        <taxon>Bacilli</taxon>
        <taxon>Bacillales</taxon>
        <taxon>Bacillaceae</taxon>
        <taxon>Heyndrickxia</taxon>
    </lineage>
</organism>
<name>A0ABU6MBY6_9BACI</name>
<feature type="region of interest" description="Disordered" evidence="1">
    <location>
        <begin position="1"/>
        <end position="30"/>
    </location>
</feature>
<evidence type="ECO:0000256" key="1">
    <source>
        <dbReference type="SAM" id="MobiDB-lite"/>
    </source>
</evidence>
<comment type="caution">
    <text evidence="2">The sequence shown here is derived from an EMBL/GenBank/DDBJ whole genome shotgun (WGS) entry which is preliminary data.</text>
</comment>
<sequence>MPFDQNDLPEWNASGTEPPQAHKDSGWGMSEHPPADWFNWLFNKAYSALQSLFDNAQHKEEKGKANGYASLDENGKIPAGQLNETAPADASLTAKGITKLNSDTNSTDETTAATPKAVKTVNDAVGQKYTKPSTGIPKTDLENAVQTSLGKADSALQSVPAATTSISGLVQLDSSLTTSTSKAPTSNAVLTAVNNATPFNSLMYWIQ</sequence>
<dbReference type="Pfam" id="PF03406">
    <property type="entry name" value="Phage_fiber_2"/>
    <property type="match status" value="1"/>
</dbReference>
<dbReference type="RefSeq" id="WP_066264481.1">
    <property type="nucleotide sequence ID" value="NZ_JARMAB010000004.1"/>
</dbReference>
<protein>
    <submittedName>
        <fullName evidence="2">Phage tail protein</fullName>
    </submittedName>
</protein>
<accession>A0ABU6MBY6</accession>
<gene>
    <name evidence="2" type="ORF">P4T90_02410</name>
</gene>
<dbReference type="EMBL" id="JARMAB010000004">
    <property type="protein sequence ID" value="MED1201939.1"/>
    <property type="molecule type" value="Genomic_DNA"/>
</dbReference>
<reference evidence="2 3" key="1">
    <citation type="submission" date="2023-03" db="EMBL/GenBank/DDBJ databases">
        <title>Bacillus Genome Sequencing.</title>
        <authorList>
            <person name="Dunlap C."/>
        </authorList>
    </citation>
    <scope>NUCLEOTIDE SEQUENCE [LARGE SCALE GENOMIC DNA]</scope>
    <source>
        <strain evidence="2 3">B-23453</strain>
    </source>
</reference>
<evidence type="ECO:0000313" key="2">
    <source>
        <dbReference type="EMBL" id="MED1201939.1"/>
    </source>
</evidence>
<evidence type="ECO:0000313" key="3">
    <source>
        <dbReference type="Proteomes" id="UP001341444"/>
    </source>
</evidence>